<organism evidence="1 2">
    <name type="scientific">Bacillus infantis NRRL B-14911</name>
    <dbReference type="NCBI Taxonomy" id="1367477"/>
    <lineage>
        <taxon>Bacteria</taxon>
        <taxon>Bacillati</taxon>
        <taxon>Bacillota</taxon>
        <taxon>Bacilli</taxon>
        <taxon>Bacillales</taxon>
        <taxon>Bacillaceae</taxon>
        <taxon>Bacillus</taxon>
    </lineage>
</organism>
<evidence type="ECO:0000313" key="1">
    <source>
        <dbReference type="EMBL" id="AGX03383.1"/>
    </source>
</evidence>
<gene>
    <name evidence="1" type="ORF">N288_07260</name>
</gene>
<keyword evidence="2" id="KW-1185">Reference proteome</keyword>
<reference evidence="1 2" key="1">
    <citation type="submission" date="2013-07" db="EMBL/GenBank/DDBJ databases">
        <title>Complete genome sequence of Bacillus infantis NRRL B-14911 that has potential to induce cardiac disease by antigenic mimicry.</title>
        <authorList>
            <person name="Massilamany C."/>
            <person name="Smith T.P.L."/>
            <person name="Loy J.D."/>
            <person name="Barletta R."/>
            <person name="Reddy J."/>
        </authorList>
    </citation>
    <scope>NUCLEOTIDE SEQUENCE [LARGE SCALE GENOMIC DNA]</scope>
    <source>
        <strain evidence="1 2">NRRL B-14911</strain>
    </source>
</reference>
<dbReference type="EMBL" id="CP006643">
    <property type="protein sequence ID" value="AGX03383.1"/>
    <property type="molecule type" value="Genomic_DNA"/>
</dbReference>
<dbReference type="Proteomes" id="UP000017805">
    <property type="component" value="Chromosome"/>
</dbReference>
<dbReference type="AlphaFoldDB" id="U5L7Q1"/>
<accession>U5L7Q1</accession>
<dbReference type="HOGENOM" id="CLU_3395072_0_0_9"/>
<protein>
    <submittedName>
        <fullName evidence="1">Uncharacterized protein</fullName>
    </submittedName>
</protein>
<sequence>MSTKANMRKGRGLWPFFMAKRLAWQILVDFLSLPIYY</sequence>
<evidence type="ECO:0000313" key="2">
    <source>
        <dbReference type="Proteomes" id="UP000017805"/>
    </source>
</evidence>
<dbReference type="KEGG" id="bif:N288_07260"/>
<proteinExistence type="predicted"/>
<name>U5L7Q1_9BACI</name>